<name>A0AA42BC25_9BACT</name>
<proteinExistence type="predicted"/>
<accession>A0AA42BC25</accession>
<dbReference type="RefSeq" id="WP_284058252.1">
    <property type="nucleotide sequence ID" value="NZ_JAMSLR010000015.1"/>
</dbReference>
<dbReference type="Proteomes" id="UP001165306">
    <property type="component" value="Unassembled WGS sequence"/>
</dbReference>
<reference evidence="2" key="1">
    <citation type="submission" date="2022-06" db="EMBL/GenBank/DDBJ databases">
        <title>CFH 74404 Thermomicrobiaceae sp.</title>
        <authorList>
            <person name="Ming H."/>
            <person name="Li W.-J."/>
            <person name="Zhao Z."/>
        </authorList>
    </citation>
    <scope>NUCLEOTIDE SEQUENCE</scope>
    <source>
        <strain evidence="2">CFH 74404</strain>
    </source>
</reference>
<evidence type="ECO:0000313" key="3">
    <source>
        <dbReference type="Proteomes" id="UP001165306"/>
    </source>
</evidence>
<feature type="non-terminal residue" evidence="2">
    <location>
        <position position="414"/>
    </location>
</feature>
<keyword evidence="3" id="KW-1185">Reference proteome</keyword>
<evidence type="ECO:0000313" key="2">
    <source>
        <dbReference type="EMBL" id="MCM8750465.1"/>
    </source>
</evidence>
<feature type="signal peptide" evidence="1">
    <location>
        <begin position="1"/>
        <end position="28"/>
    </location>
</feature>
<keyword evidence="1" id="KW-0732">Signal</keyword>
<gene>
    <name evidence="2" type="ORF">NET02_15045</name>
</gene>
<dbReference type="EMBL" id="JAMSLR010000015">
    <property type="protein sequence ID" value="MCM8750465.1"/>
    <property type="molecule type" value="Genomic_DNA"/>
</dbReference>
<comment type="caution">
    <text evidence="2">The sequence shown here is derived from an EMBL/GenBank/DDBJ whole genome shotgun (WGS) entry which is preliminary data.</text>
</comment>
<evidence type="ECO:0000256" key="1">
    <source>
        <dbReference type="SAM" id="SignalP"/>
    </source>
</evidence>
<dbReference type="AlphaFoldDB" id="A0AA42BC25"/>
<protein>
    <submittedName>
        <fullName evidence="2">Uncharacterized protein</fullName>
    </submittedName>
</protein>
<organism evidence="2 3">
    <name type="scientific">Thermalbibacter longus</name>
    <dbReference type="NCBI Taxonomy" id="2951981"/>
    <lineage>
        <taxon>Bacteria</taxon>
        <taxon>Pseudomonadati</taxon>
        <taxon>Thermomicrobiota</taxon>
        <taxon>Thermomicrobia</taxon>
        <taxon>Thermomicrobiales</taxon>
        <taxon>Thermomicrobiaceae</taxon>
        <taxon>Thermalbibacter</taxon>
    </lineage>
</organism>
<feature type="chain" id="PRO_5041389108" evidence="1">
    <location>
        <begin position="29"/>
        <end position="414"/>
    </location>
</feature>
<sequence>MTKRLVHLLVALGLVAGALAGAVVPAGAQPPGPEVPGKNAIFFPYIPNGVDIEEGNGPWYGVIAVQNLEDRAVDIEIISAAGDSITTATLNPHASKTFSADALGIEDEAAGAVYVAAECDETGTARITRQDASRDVALLPGWDGNIGTIKITQDGTTYDPFEDGQGDYLLEVFGGDDGVDVIWFFEAGENEGQAIGDHPAIGTEYTITYQLRDPICPRIGGIEKHASVDLSSAGRTSSDTVAVTGYTALPLSDLALSRGLPADSTLDDVLGETGQWNWAFPIVQTNNGWNSVIHVTNFSEVDSCGITVTFYQSPSGSSDPSLGSFTTLLDAGEMVDIDLLAEGFPTGVNEWVGQAWVSADCAIAATVDRLKDEEDMALTLIPQPRVDTGTYAKYGPLVFENFNGWNTGITMANL</sequence>